<dbReference type="Proteomes" id="UP000776651">
    <property type="component" value="Unassembled WGS sequence"/>
</dbReference>
<evidence type="ECO:0000256" key="1">
    <source>
        <dbReference type="SAM" id="SignalP"/>
    </source>
</evidence>
<feature type="chain" id="PRO_5045129177" evidence="1">
    <location>
        <begin position="26"/>
        <end position="68"/>
    </location>
</feature>
<proteinExistence type="predicted"/>
<feature type="signal peptide" evidence="1">
    <location>
        <begin position="1"/>
        <end position="25"/>
    </location>
</feature>
<reference evidence="2 3" key="1">
    <citation type="submission" date="2021-08" db="EMBL/GenBank/DDBJ databases">
        <title>Comparative Genomics Analysis of the Genus Qipengyuania Reveals Extensive Genetic Diversity and Metabolic Versatility, Including the Description of Fifteen Novel Species.</title>
        <authorList>
            <person name="Liu Y."/>
        </authorList>
    </citation>
    <scope>NUCLEOTIDE SEQUENCE [LARGE SCALE GENOMIC DNA]</scope>
    <source>
        <strain evidence="2 3">GH25</strain>
    </source>
</reference>
<protein>
    <submittedName>
        <fullName evidence="2">Uncharacterized protein</fullName>
    </submittedName>
</protein>
<name>A0ABS7JGK1_9SPHN</name>
<dbReference type="RefSeq" id="WP_221597247.1">
    <property type="nucleotide sequence ID" value="NZ_JAIGNQ010000001.1"/>
</dbReference>
<comment type="caution">
    <text evidence="2">The sequence shown here is derived from an EMBL/GenBank/DDBJ whole genome shotgun (WGS) entry which is preliminary data.</text>
</comment>
<evidence type="ECO:0000313" key="2">
    <source>
        <dbReference type="EMBL" id="MBX7487775.1"/>
    </source>
</evidence>
<accession>A0ABS7JGK1</accession>
<dbReference type="EMBL" id="JAIGNQ010000001">
    <property type="protein sequence ID" value="MBX7487775.1"/>
    <property type="molecule type" value="Genomic_DNA"/>
</dbReference>
<keyword evidence="1" id="KW-0732">Signal</keyword>
<gene>
    <name evidence="2" type="ORF">K3177_04540</name>
</gene>
<organism evidence="2 3">
    <name type="scientific">Qipengyuania pacifica</name>
    <dbReference type="NCBI Taxonomy" id="2860199"/>
    <lineage>
        <taxon>Bacteria</taxon>
        <taxon>Pseudomonadati</taxon>
        <taxon>Pseudomonadota</taxon>
        <taxon>Alphaproteobacteria</taxon>
        <taxon>Sphingomonadales</taxon>
        <taxon>Erythrobacteraceae</taxon>
        <taxon>Qipengyuania</taxon>
    </lineage>
</organism>
<keyword evidence="3" id="KW-1185">Reference proteome</keyword>
<evidence type="ECO:0000313" key="3">
    <source>
        <dbReference type="Proteomes" id="UP000776651"/>
    </source>
</evidence>
<sequence>MGGIIGTFGGAAALALFACASPSRAQEAGEDIPAYSTATDLPSLVVDPLDVDFSAAQLTYPASGVERA</sequence>